<dbReference type="Gene3D" id="3.40.309.10">
    <property type="entry name" value="Aldehyde Dehydrogenase, Chain A, domain 2"/>
    <property type="match status" value="1"/>
</dbReference>
<dbReference type="RefSeq" id="WP_201372956.1">
    <property type="nucleotide sequence ID" value="NZ_BNJG01000002.1"/>
</dbReference>
<dbReference type="InterPro" id="IPR016160">
    <property type="entry name" value="Ald_DH_CS_CYS"/>
</dbReference>
<dbReference type="EMBL" id="BNJG01000002">
    <property type="protein sequence ID" value="GHO56468.1"/>
    <property type="molecule type" value="Genomic_DNA"/>
</dbReference>
<dbReference type="PANTHER" id="PTHR43866:SF4">
    <property type="entry name" value="MALONATE-SEMIALDEHYDE DEHYDROGENASE"/>
    <property type="match status" value="1"/>
</dbReference>
<sequence>MTQHRQLMNYIGGQWTHSRAAEYLPVRNPATDELLAHVPLSPADEVDTAVQAAQAAFDGWRRTPPTERIQYLFKFKQLLEEHSEEIAHLTTQECGKTLAEAQGELLRGIENVEVATGIPSLMMGYNLEDIASGIDEHMFRQPVGVVAAITPFNFPGMIPLWFLPYAIACGNCFILKPSEKVPLTMARVFELIDQLGLPTGVVSLVNGGKEAVDALLDHSLVRAISFVGSSPVAKYVYSRAAANGKRAQCQGGAKNTVIVLPDADMEMTTRIVADSSFGCAGQRCLATSVAITVGEARTEFRERLTDAAVQRKVGSGLDSEVEMGPVITPESKQRIESLIAKGAREGAELLVDGRNTQVKGYERGYFVRPTLLDNLAPQSELARTEIFGPVLSLIHVQDIDAAIELINASPFGNMACLFTSSGAAARKFRYEVRVGNIGINVGVAAPMAFFPFTGWKDSFFGDMHAQGRDAIEFYTEKKVVVERWPCEWSRKF</sequence>
<evidence type="ECO:0000256" key="3">
    <source>
        <dbReference type="ARBA" id="ARBA00023027"/>
    </source>
</evidence>
<reference evidence="5 6" key="1">
    <citation type="journal article" date="2021" name="Int. J. Syst. Evol. Microbiol.">
        <title>Reticulibacter mediterranei gen. nov., sp. nov., within the new family Reticulibacteraceae fam. nov., and Ktedonospora formicarum gen. nov., sp. nov., Ktedonobacter robiniae sp. nov., Dictyobacter formicarum sp. nov. and Dictyobacter arantiisoli sp. nov., belonging to the class Ktedonobacteria.</title>
        <authorList>
            <person name="Yabe S."/>
            <person name="Zheng Y."/>
            <person name="Wang C.M."/>
            <person name="Sakai Y."/>
            <person name="Abe K."/>
            <person name="Yokota A."/>
            <person name="Donadio S."/>
            <person name="Cavaletti L."/>
            <person name="Monciardini P."/>
        </authorList>
    </citation>
    <scope>NUCLEOTIDE SEQUENCE [LARGE SCALE GENOMIC DNA]</scope>
    <source>
        <strain evidence="5 6">SOSP1-30</strain>
    </source>
</reference>
<evidence type="ECO:0000256" key="2">
    <source>
        <dbReference type="ARBA" id="ARBA00023002"/>
    </source>
</evidence>
<evidence type="ECO:0000256" key="1">
    <source>
        <dbReference type="ARBA" id="ARBA00013048"/>
    </source>
</evidence>
<dbReference type="InterPro" id="IPR015590">
    <property type="entry name" value="Aldehyde_DH_dom"/>
</dbReference>
<comment type="caution">
    <text evidence="5">The sequence shown here is derived from an EMBL/GenBank/DDBJ whole genome shotgun (WGS) entry which is preliminary data.</text>
</comment>
<dbReference type="Pfam" id="PF00171">
    <property type="entry name" value="Aldedh"/>
    <property type="match status" value="1"/>
</dbReference>
<dbReference type="PROSITE" id="PS00070">
    <property type="entry name" value="ALDEHYDE_DEHYDR_CYS"/>
    <property type="match status" value="1"/>
</dbReference>
<dbReference type="NCBIfam" id="TIGR01722">
    <property type="entry name" value="MMSDH"/>
    <property type="match status" value="1"/>
</dbReference>
<feature type="domain" description="Aldehyde dehydrogenase" evidence="4">
    <location>
        <begin position="15"/>
        <end position="480"/>
    </location>
</feature>
<keyword evidence="3" id="KW-0520">NAD</keyword>
<keyword evidence="2" id="KW-0560">Oxidoreductase</keyword>
<dbReference type="InterPro" id="IPR016161">
    <property type="entry name" value="Ald_DH/histidinol_DH"/>
</dbReference>
<accession>A0ABQ3UUU2</accession>
<dbReference type="InterPro" id="IPR016162">
    <property type="entry name" value="Ald_DH_N"/>
</dbReference>
<proteinExistence type="predicted"/>
<dbReference type="CDD" id="cd07085">
    <property type="entry name" value="ALDH_F6_MMSDH"/>
    <property type="match status" value="1"/>
</dbReference>
<gene>
    <name evidence="5" type="primary">iolA2</name>
    <name evidence="5" type="ORF">KSB_49430</name>
</gene>
<protein>
    <recommendedName>
        <fullName evidence="1">methylmalonate-semialdehyde dehydrogenase (CoA acylating)</fullName>
        <ecNumber evidence="1">1.2.1.27</ecNumber>
    </recommendedName>
</protein>
<dbReference type="InterPro" id="IPR016163">
    <property type="entry name" value="Ald_DH_C"/>
</dbReference>
<dbReference type="Gene3D" id="3.40.605.10">
    <property type="entry name" value="Aldehyde Dehydrogenase, Chain A, domain 1"/>
    <property type="match status" value="1"/>
</dbReference>
<name>A0ABQ3UUU2_9CHLR</name>
<evidence type="ECO:0000313" key="5">
    <source>
        <dbReference type="EMBL" id="GHO56468.1"/>
    </source>
</evidence>
<evidence type="ECO:0000259" key="4">
    <source>
        <dbReference type="Pfam" id="PF00171"/>
    </source>
</evidence>
<dbReference type="InterPro" id="IPR010061">
    <property type="entry name" value="MeMal-semiAld_DH"/>
</dbReference>
<evidence type="ECO:0000313" key="6">
    <source>
        <dbReference type="Proteomes" id="UP000654345"/>
    </source>
</evidence>
<organism evidence="5 6">
    <name type="scientific">Ktedonobacter robiniae</name>
    <dbReference type="NCBI Taxonomy" id="2778365"/>
    <lineage>
        <taxon>Bacteria</taxon>
        <taxon>Bacillati</taxon>
        <taxon>Chloroflexota</taxon>
        <taxon>Ktedonobacteria</taxon>
        <taxon>Ktedonobacterales</taxon>
        <taxon>Ktedonobacteraceae</taxon>
        <taxon>Ktedonobacter</taxon>
    </lineage>
</organism>
<dbReference type="EC" id="1.2.1.27" evidence="1"/>
<dbReference type="Proteomes" id="UP000654345">
    <property type="component" value="Unassembled WGS sequence"/>
</dbReference>
<dbReference type="PANTHER" id="PTHR43866">
    <property type="entry name" value="MALONATE-SEMIALDEHYDE DEHYDROGENASE"/>
    <property type="match status" value="1"/>
</dbReference>
<keyword evidence="6" id="KW-1185">Reference proteome</keyword>
<dbReference type="SUPFAM" id="SSF53720">
    <property type="entry name" value="ALDH-like"/>
    <property type="match status" value="1"/>
</dbReference>